<reference evidence="2" key="1">
    <citation type="submission" date="2016-10" db="EMBL/GenBank/DDBJ databases">
        <authorList>
            <person name="Varghese N."/>
            <person name="Submissions S."/>
        </authorList>
    </citation>
    <scope>NUCLEOTIDE SEQUENCE [LARGE SCALE GENOMIC DNA]</scope>
    <source>
        <strain evidence="2">CGMCC 1.11101</strain>
    </source>
</reference>
<dbReference type="Proteomes" id="UP000198867">
    <property type="component" value="Unassembled WGS sequence"/>
</dbReference>
<evidence type="ECO:0000313" key="1">
    <source>
        <dbReference type="EMBL" id="SFN61694.1"/>
    </source>
</evidence>
<gene>
    <name evidence="1" type="ORF">SAMN05216219_1455</name>
</gene>
<dbReference type="SUPFAM" id="SSF51182">
    <property type="entry name" value="RmlC-like cupins"/>
    <property type="match status" value="1"/>
</dbReference>
<keyword evidence="2" id="KW-1185">Reference proteome</keyword>
<dbReference type="InterPro" id="IPR014710">
    <property type="entry name" value="RmlC-like_jellyroll"/>
</dbReference>
<evidence type="ECO:0000313" key="2">
    <source>
        <dbReference type="Proteomes" id="UP000198867"/>
    </source>
</evidence>
<protein>
    <submittedName>
        <fullName evidence="1">Uncharacterized protein</fullName>
    </submittedName>
</protein>
<dbReference type="OrthoDB" id="4818481at2"/>
<dbReference type="InterPro" id="IPR011051">
    <property type="entry name" value="RmlC_Cupin_sf"/>
</dbReference>
<dbReference type="AlphaFoldDB" id="A0A1I5AGU7"/>
<dbReference type="EMBL" id="FOVM01000003">
    <property type="protein sequence ID" value="SFN61694.1"/>
    <property type="molecule type" value="Genomic_DNA"/>
</dbReference>
<accession>A0A1I5AGU7</accession>
<dbReference type="STRING" id="995034.SAMN05216219_1455"/>
<proteinExistence type="predicted"/>
<dbReference type="Gene3D" id="2.60.120.10">
    <property type="entry name" value="Jelly Rolls"/>
    <property type="match status" value="1"/>
</dbReference>
<dbReference type="RefSeq" id="WP_143095023.1">
    <property type="nucleotide sequence ID" value="NZ_FOVM01000003.1"/>
</dbReference>
<dbReference type="SMR" id="A0A1I5AGU7"/>
<sequence length="249" mass="27573">MTRTSITRREYDEWVREAAALGTAVRYPITSDMVNDSAGIVFGADQYDAFENGLWSREPYEAMIIFESLNEPAVDGLPAGAAPYADYSGLCDKLMIVHPGKFCPPHHHARKTESYEVVLGEMEVFYSPTPSVEPGVEVLTFSGMPEGEAWPEGVALPKGREKSYEQLTSYVRLRAGDPKFVMHRKHLHAFRCPPDSDVPLVVREVSTYSHEPTEAAENNLAPLPSWAGVHDNDFVSDAANTGRLRTAIS</sequence>
<organism evidence="1 2">
    <name type="scientific">Mycetocola miduiensis</name>
    <dbReference type="NCBI Taxonomy" id="995034"/>
    <lineage>
        <taxon>Bacteria</taxon>
        <taxon>Bacillati</taxon>
        <taxon>Actinomycetota</taxon>
        <taxon>Actinomycetes</taxon>
        <taxon>Micrococcales</taxon>
        <taxon>Microbacteriaceae</taxon>
        <taxon>Mycetocola</taxon>
    </lineage>
</organism>
<name>A0A1I5AGU7_9MICO</name>